<feature type="transmembrane region" description="Helical" evidence="1">
    <location>
        <begin position="46"/>
        <end position="65"/>
    </location>
</feature>
<dbReference type="AlphaFoldDB" id="A0A2M8QC16"/>
<dbReference type="SUPFAM" id="SSF103481">
    <property type="entry name" value="Multidrug resistance efflux transporter EmrE"/>
    <property type="match status" value="1"/>
</dbReference>
<name>A0A2M8QC16_9CHLR</name>
<protein>
    <recommendedName>
        <fullName evidence="4">EamA domain-containing protein</fullName>
    </recommendedName>
</protein>
<reference evidence="2 3" key="1">
    <citation type="submission" date="2017-11" db="EMBL/GenBank/DDBJ databases">
        <title>Evolution of Phototrophy in the Chloroflexi Phylum Driven by Horizontal Gene Transfer.</title>
        <authorList>
            <person name="Ward L.M."/>
            <person name="Hemp J."/>
            <person name="Shih P.M."/>
            <person name="Mcglynn S.E."/>
            <person name="Fischer W."/>
        </authorList>
    </citation>
    <scope>NUCLEOTIDE SEQUENCE [LARGE SCALE GENOMIC DNA]</scope>
    <source>
        <strain evidence="2">JP3_7</strain>
    </source>
</reference>
<evidence type="ECO:0008006" key="4">
    <source>
        <dbReference type="Google" id="ProtNLM"/>
    </source>
</evidence>
<evidence type="ECO:0000256" key="1">
    <source>
        <dbReference type="SAM" id="Phobius"/>
    </source>
</evidence>
<dbReference type="InterPro" id="IPR037185">
    <property type="entry name" value="EmrE-like"/>
</dbReference>
<dbReference type="EMBL" id="PGTN01000054">
    <property type="protein sequence ID" value="PJF47338.1"/>
    <property type="molecule type" value="Genomic_DNA"/>
</dbReference>
<gene>
    <name evidence="2" type="ORF">CUN48_09250</name>
</gene>
<sequence length="80" mass="8353">MVSVIANALMFTLQERDPLRASVWLLVAPVFSPSASSPGPGEPIRAFDVGGAALVVGGLVIASVVDVRRTLTIQRASPPR</sequence>
<keyword evidence="1" id="KW-1133">Transmembrane helix</keyword>
<keyword evidence="1" id="KW-0812">Transmembrane</keyword>
<keyword evidence="1" id="KW-0472">Membrane</keyword>
<organism evidence="2 3">
    <name type="scientific">Candidatus Thermofonsia Clade 3 bacterium</name>
    <dbReference type="NCBI Taxonomy" id="2364212"/>
    <lineage>
        <taxon>Bacteria</taxon>
        <taxon>Bacillati</taxon>
        <taxon>Chloroflexota</taxon>
        <taxon>Candidatus Thermofontia</taxon>
        <taxon>Candidatus Thermofonsia Clade 3</taxon>
    </lineage>
</organism>
<dbReference type="Proteomes" id="UP000230790">
    <property type="component" value="Unassembled WGS sequence"/>
</dbReference>
<evidence type="ECO:0000313" key="2">
    <source>
        <dbReference type="EMBL" id="PJF47338.1"/>
    </source>
</evidence>
<proteinExistence type="predicted"/>
<accession>A0A2M8QC16</accession>
<evidence type="ECO:0000313" key="3">
    <source>
        <dbReference type="Proteomes" id="UP000230790"/>
    </source>
</evidence>
<comment type="caution">
    <text evidence="2">The sequence shown here is derived from an EMBL/GenBank/DDBJ whole genome shotgun (WGS) entry which is preliminary data.</text>
</comment>